<organism evidence="3 4">
    <name type="scientific">Bifidobacterium jacchi</name>
    <dbReference type="NCBI Taxonomy" id="2490545"/>
    <lineage>
        <taxon>Bacteria</taxon>
        <taxon>Bacillati</taxon>
        <taxon>Actinomycetota</taxon>
        <taxon>Actinomycetes</taxon>
        <taxon>Bifidobacteriales</taxon>
        <taxon>Bifidobacteriaceae</taxon>
        <taxon>Bifidobacterium</taxon>
    </lineage>
</organism>
<evidence type="ECO:0000256" key="1">
    <source>
        <dbReference type="SAM" id="MobiDB-lite"/>
    </source>
</evidence>
<feature type="domain" description="Type VII secretion system protein EssD-like" evidence="2">
    <location>
        <begin position="22"/>
        <end position="81"/>
    </location>
</feature>
<dbReference type="Gene3D" id="3.40.570.10">
    <property type="entry name" value="Extracellular Endonuclease, subunit A"/>
    <property type="match status" value="1"/>
</dbReference>
<feature type="region of interest" description="Disordered" evidence="1">
    <location>
        <begin position="1"/>
        <end position="36"/>
    </location>
</feature>
<keyword evidence="4" id="KW-1185">Reference proteome</keyword>
<sequence length="144" mass="16435">PPHPHPDPNTTTQTGEDSIKERTHVNENGDESFKVDDRGHIIGDQFGGSWDLDNVIAQNGRLNEAGGAWHNMEDGWAKKISDFRDPEKGNKFKRYGEPIRDVDIRIEYDDNKRPTGFKVSWIELDDNGEEVLQSRKFRNTESGV</sequence>
<accession>A0A5N5RCW7</accession>
<feature type="compositionally biased region" description="Basic and acidic residues" evidence="1">
    <location>
        <begin position="17"/>
        <end position="36"/>
    </location>
</feature>
<dbReference type="AlphaFoldDB" id="A0A5N5RCW7"/>
<comment type="caution">
    <text evidence="3">The sequence shown here is derived from an EMBL/GenBank/DDBJ whole genome shotgun (WGS) entry which is preliminary data.</text>
</comment>
<evidence type="ECO:0000313" key="4">
    <source>
        <dbReference type="Proteomes" id="UP000326336"/>
    </source>
</evidence>
<dbReference type="Pfam" id="PF13930">
    <property type="entry name" value="Endonuclea_NS_2"/>
    <property type="match status" value="1"/>
</dbReference>
<evidence type="ECO:0000259" key="2">
    <source>
        <dbReference type="Pfam" id="PF13930"/>
    </source>
</evidence>
<dbReference type="EMBL" id="RQSP01000057">
    <property type="protein sequence ID" value="KAB5604753.1"/>
    <property type="molecule type" value="Genomic_DNA"/>
</dbReference>
<dbReference type="Proteomes" id="UP000326336">
    <property type="component" value="Unassembled WGS sequence"/>
</dbReference>
<dbReference type="RefSeq" id="WP_175578415.1">
    <property type="nucleotide sequence ID" value="NZ_RQSP01000057.1"/>
</dbReference>
<feature type="non-terminal residue" evidence="3">
    <location>
        <position position="1"/>
    </location>
</feature>
<evidence type="ECO:0000313" key="3">
    <source>
        <dbReference type="EMBL" id="KAB5604753.1"/>
    </source>
</evidence>
<dbReference type="InterPro" id="IPR044929">
    <property type="entry name" value="DNA/RNA_non-sp_Endonuclease_sf"/>
</dbReference>
<dbReference type="InterPro" id="IPR044927">
    <property type="entry name" value="Endonuclea_NS_2"/>
</dbReference>
<gene>
    <name evidence="3" type="ORF">EHS19_09775</name>
</gene>
<protein>
    <recommendedName>
        <fullName evidence="2">Type VII secretion system protein EssD-like domain-containing protein</fullName>
    </recommendedName>
</protein>
<reference evidence="3 4" key="1">
    <citation type="journal article" date="2019" name="Int. J. Syst. Evol. Microbiol.">
        <title>Bifidobacterium jacchi sp. nov., isolated from the faeces of a baby common marmoset (Callithrix jacchus).</title>
        <authorList>
            <person name="Modesto M."/>
            <person name="Watanabe K."/>
            <person name="Arita M."/>
            <person name="Satti M."/>
            <person name="Oki K."/>
            <person name="Sciavilla P."/>
            <person name="Patavino C."/>
            <person name="Camma C."/>
            <person name="Michelini S."/>
            <person name="Sgorbati B."/>
            <person name="Mattarelli P."/>
        </authorList>
    </citation>
    <scope>NUCLEOTIDE SEQUENCE [LARGE SCALE GENOMIC DNA]</scope>
    <source>
        <strain evidence="3 4">MRM 9.3</strain>
    </source>
</reference>
<name>A0A5N5RCW7_9BIFI</name>
<proteinExistence type="predicted"/>